<accession>A0A838AGC5</accession>
<keyword evidence="2" id="KW-1185">Reference proteome</keyword>
<proteinExistence type="predicted"/>
<organism evidence="1 2">
    <name type="scientific">Haloechinothrix aidingensis</name>
    <dbReference type="NCBI Taxonomy" id="2752311"/>
    <lineage>
        <taxon>Bacteria</taxon>
        <taxon>Bacillati</taxon>
        <taxon>Actinomycetota</taxon>
        <taxon>Actinomycetes</taxon>
        <taxon>Pseudonocardiales</taxon>
        <taxon>Pseudonocardiaceae</taxon>
        <taxon>Haloechinothrix</taxon>
    </lineage>
</organism>
<dbReference type="RefSeq" id="WP_180895117.1">
    <property type="nucleotide sequence ID" value="NZ_JACCKD010000012.1"/>
</dbReference>
<evidence type="ECO:0000313" key="2">
    <source>
        <dbReference type="Proteomes" id="UP000582974"/>
    </source>
</evidence>
<dbReference type="AlphaFoldDB" id="A0A838AGC5"/>
<dbReference type="EMBL" id="JACCKD010000012">
    <property type="protein sequence ID" value="MBA0128313.1"/>
    <property type="molecule type" value="Genomic_DNA"/>
</dbReference>
<name>A0A838AGC5_9PSEU</name>
<gene>
    <name evidence="1" type="ORF">H0B56_22435</name>
</gene>
<evidence type="ECO:0000313" key="1">
    <source>
        <dbReference type="EMBL" id="MBA0128313.1"/>
    </source>
</evidence>
<reference evidence="1 2" key="1">
    <citation type="submission" date="2020-07" db="EMBL/GenBank/DDBJ databases">
        <title>Genome of Haloechinothrix sp.</title>
        <authorList>
            <person name="Tang S.-K."/>
            <person name="Yang L."/>
            <person name="Zhu W.-Y."/>
        </authorList>
    </citation>
    <scope>NUCLEOTIDE SEQUENCE [LARGE SCALE GENOMIC DNA]</scope>
    <source>
        <strain evidence="1 2">YIM 98757</strain>
    </source>
</reference>
<sequence length="202" mass="21682">MGERFVAAVPGSAVATGTAAVPANDAVPDAVVGAAGLLGWHGVVLPRTELLGKRVFPVVTVDRRAHEHRSVTGSGPVLDLDVLETWEWPETFPFREPEVVRLHGVISRERRWPAALAAASRLRGFASDAVVLGDGDGGGDEVARCLAACRRAMSGLVRDTGTATELLRHARPGRSARARRSPLDRWIEERLYGRVLDLGVLT</sequence>
<dbReference type="Proteomes" id="UP000582974">
    <property type="component" value="Unassembled WGS sequence"/>
</dbReference>
<comment type="caution">
    <text evidence="1">The sequence shown here is derived from an EMBL/GenBank/DDBJ whole genome shotgun (WGS) entry which is preliminary data.</text>
</comment>
<protein>
    <submittedName>
        <fullName evidence="1">Uncharacterized protein</fullName>
    </submittedName>
</protein>